<dbReference type="InterPro" id="IPR000537">
    <property type="entry name" value="UbiA_prenyltransferase"/>
</dbReference>
<dbReference type="GO" id="GO:0005743">
    <property type="term" value="C:mitochondrial inner membrane"/>
    <property type="evidence" value="ECO:0007669"/>
    <property type="project" value="TreeGrafter"/>
</dbReference>
<keyword evidence="5" id="KW-0812">Transmembrane</keyword>
<evidence type="ECO:0000256" key="4">
    <source>
        <dbReference type="ARBA" id="ARBA00022679"/>
    </source>
</evidence>
<sequence length="131" mass="14803">MAPVFLHLGSTLWTVIYDTVYAHQDKKYDKLIGVKSMALRWGDNTKRNCQISAIGMSLLLAAAGYNSGLNEWYYLLVVLSHLWMHRQIKVVDLHDSSSCLRFFKRSVLYGALVLAGVIAGKDLAFKLDRPN</sequence>
<protein>
    <submittedName>
        <fullName evidence="8">4-hydroxybenzoate octaprenyltransferase</fullName>
    </submittedName>
</protein>
<evidence type="ECO:0000256" key="3">
    <source>
        <dbReference type="ARBA" id="ARBA00005985"/>
    </source>
</evidence>
<dbReference type="GO" id="GO:0016765">
    <property type="term" value="F:transferase activity, transferring alkyl or aryl (other than methyl) groups"/>
    <property type="evidence" value="ECO:0007669"/>
    <property type="project" value="InterPro"/>
</dbReference>
<keyword evidence="7" id="KW-0472">Membrane</keyword>
<name>A0AAV4LPZ5_BABCB</name>
<dbReference type="InterPro" id="IPR039653">
    <property type="entry name" value="Prenyltransferase"/>
</dbReference>
<evidence type="ECO:0000256" key="5">
    <source>
        <dbReference type="ARBA" id="ARBA00022692"/>
    </source>
</evidence>
<evidence type="ECO:0000256" key="6">
    <source>
        <dbReference type="ARBA" id="ARBA00022989"/>
    </source>
</evidence>
<dbReference type="Proteomes" id="UP001497744">
    <property type="component" value="Unassembled WGS sequence"/>
</dbReference>
<evidence type="ECO:0000256" key="2">
    <source>
        <dbReference type="ARBA" id="ARBA00004141"/>
    </source>
</evidence>
<keyword evidence="9" id="KW-1185">Reference proteome</keyword>
<comment type="similarity">
    <text evidence="3">Belongs to the UbiA prenyltransferase family.</text>
</comment>
<keyword evidence="4" id="KW-0808">Transferase</keyword>
<evidence type="ECO:0000256" key="7">
    <source>
        <dbReference type="ARBA" id="ARBA00023136"/>
    </source>
</evidence>
<gene>
    <name evidence="8" type="ORF">BcabD6B2_14240</name>
</gene>
<reference evidence="8 9" key="1">
    <citation type="submission" date="2021-06" db="EMBL/GenBank/DDBJ databases">
        <title>Genome sequence of Babesia caballi.</title>
        <authorList>
            <person name="Yamagishi J."/>
            <person name="Kidaka T."/>
            <person name="Ochi A."/>
        </authorList>
    </citation>
    <scope>NUCLEOTIDE SEQUENCE [LARGE SCALE GENOMIC DNA]</scope>
    <source>
        <strain evidence="8">USDA-D6B2</strain>
    </source>
</reference>
<evidence type="ECO:0000256" key="1">
    <source>
        <dbReference type="ARBA" id="ARBA00001946"/>
    </source>
</evidence>
<dbReference type="GO" id="GO:0006744">
    <property type="term" value="P:ubiquinone biosynthetic process"/>
    <property type="evidence" value="ECO:0007669"/>
    <property type="project" value="TreeGrafter"/>
</dbReference>
<comment type="caution">
    <text evidence="8">The sequence shown here is derived from an EMBL/GenBank/DDBJ whole genome shotgun (WGS) entry which is preliminary data.</text>
</comment>
<dbReference type="Pfam" id="PF01040">
    <property type="entry name" value="UbiA"/>
    <property type="match status" value="1"/>
</dbReference>
<dbReference type="PANTHER" id="PTHR11048:SF28">
    <property type="entry name" value="4-HYDROXYBENZOATE POLYPRENYLTRANSFERASE, MITOCHONDRIAL"/>
    <property type="match status" value="1"/>
</dbReference>
<dbReference type="EMBL" id="BPLF01000001">
    <property type="protein sequence ID" value="GIX61989.1"/>
    <property type="molecule type" value="Genomic_DNA"/>
</dbReference>
<accession>A0AAV4LPZ5</accession>
<evidence type="ECO:0000313" key="9">
    <source>
        <dbReference type="Proteomes" id="UP001497744"/>
    </source>
</evidence>
<comment type="subcellular location">
    <subcellularLocation>
        <location evidence="2">Membrane</location>
        <topology evidence="2">Multi-pass membrane protein</topology>
    </subcellularLocation>
</comment>
<dbReference type="GeneID" id="94193472"/>
<dbReference type="Gene3D" id="1.20.120.1780">
    <property type="entry name" value="UbiA prenyltransferase"/>
    <property type="match status" value="1"/>
</dbReference>
<dbReference type="AlphaFoldDB" id="A0AAV4LPZ5"/>
<dbReference type="RefSeq" id="XP_067714060.1">
    <property type="nucleotide sequence ID" value="XM_067857959.1"/>
</dbReference>
<keyword evidence="6" id="KW-1133">Transmembrane helix</keyword>
<comment type="cofactor">
    <cofactor evidence="1">
        <name>Mg(2+)</name>
        <dbReference type="ChEBI" id="CHEBI:18420"/>
    </cofactor>
</comment>
<dbReference type="PANTHER" id="PTHR11048">
    <property type="entry name" value="PRENYLTRANSFERASES"/>
    <property type="match status" value="1"/>
</dbReference>
<evidence type="ECO:0000313" key="8">
    <source>
        <dbReference type="EMBL" id="GIX61989.1"/>
    </source>
</evidence>
<dbReference type="FunFam" id="1.20.120.1780:FF:000001">
    <property type="entry name" value="4-hydroxybenzoate octaprenyltransferase"/>
    <property type="match status" value="1"/>
</dbReference>
<proteinExistence type="inferred from homology"/>
<organism evidence="8 9">
    <name type="scientific">Babesia caballi</name>
    <dbReference type="NCBI Taxonomy" id="5871"/>
    <lineage>
        <taxon>Eukaryota</taxon>
        <taxon>Sar</taxon>
        <taxon>Alveolata</taxon>
        <taxon>Apicomplexa</taxon>
        <taxon>Aconoidasida</taxon>
        <taxon>Piroplasmida</taxon>
        <taxon>Babesiidae</taxon>
        <taxon>Babesia</taxon>
    </lineage>
</organism>